<gene>
    <name evidence="2" type="ORF">R9Z33_10390</name>
</gene>
<dbReference type="EMBL" id="CP137852">
    <property type="protein sequence ID" value="WPB87270.1"/>
    <property type="molecule type" value="Genomic_DNA"/>
</dbReference>
<dbReference type="Proteomes" id="UP001305521">
    <property type="component" value="Chromosome"/>
</dbReference>
<sequence length="163" mass="16348">MTPRALRRTLPGLLGALALAACAGPPPQPAPAPDMVAAPGSLFTLSPGTPVDGNLRLTLRRGQPNATGILATNGENLPVTVTGLTVEGGGARVDLRGQVYGLPRGGSDFPGTYRIVDGGSGSAALTGGLRLGNDNLVLIVMQPPREGMVLGVAPGGVVTRLGR</sequence>
<evidence type="ECO:0008006" key="4">
    <source>
        <dbReference type="Google" id="ProtNLM"/>
    </source>
</evidence>
<keyword evidence="1" id="KW-0732">Signal</keyword>
<reference evidence="2 3" key="1">
    <citation type="submission" date="2023-11" db="EMBL/GenBank/DDBJ databases">
        <title>Arctic aerobic anoxygenic photoheterotroph Sediminicoccus rosea KRV36 adapts its photosynthesis to long days of polar summer.</title>
        <authorList>
            <person name="Tomasch J."/>
            <person name="Kopejtka K."/>
            <person name="Bily T."/>
            <person name="Gardiner A.T."/>
            <person name="Gardian Z."/>
            <person name="Shivaramu S."/>
            <person name="Koblizek M."/>
            <person name="Engelhardt F."/>
            <person name="Kaftan D."/>
        </authorList>
    </citation>
    <scope>NUCLEOTIDE SEQUENCE [LARGE SCALE GENOMIC DNA]</scope>
    <source>
        <strain evidence="2 3">R-30</strain>
    </source>
</reference>
<evidence type="ECO:0000313" key="3">
    <source>
        <dbReference type="Proteomes" id="UP001305521"/>
    </source>
</evidence>
<keyword evidence="3" id="KW-1185">Reference proteome</keyword>
<feature type="signal peptide" evidence="1">
    <location>
        <begin position="1"/>
        <end position="23"/>
    </location>
</feature>
<proteinExistence type="predicted"/>
<accession>A0ABZ0PNG6</accession>
<protein>
    <recommendedName>
        <fullName evidence="4">Lipoprotein</fullName>
    </recommendedName>
</protein>
<organism evidence="2 3">
    <name type="scientific">Sediminicoccus rosea</name>
    <dbReference type="NCBI Taxonomy" id="1225128"/>
    <lineage>
        <taxon>Bacteria</taxon>
        <taxon>Pseudomonadati</taxon>
        <taxon>Pseudomonadota</taxon>
        <taxon>Alphaproteobacteria</taxon>
        <taxon>Acetobacterales</taxon>
        <taxon>Roseomonadaceae</taxon>
        <taxon>Sediminicoccus</taxon>
    </lineage>
</organism>
<name>A0ABZ0PNG6_9PROT</name>
<dbReference type="PROSITE" id="PS51257">
    <property type="entry name" value="PROKAR_LIPOPROTEIN"/>
    <property type="match status" value="1"/>
</dbReference>
<evidence type="ECO:0000256" key="1">
    <source>
        <dbReference type="SAM" id="SignalP"/>
    </source>
</evidence>
<feature type="chain" id="PRO_5045466948" description="Lipoprotein" evidence="1">
    <location>
        <begin position="24"/>
        <end position="163"/>
    </location>
</feature>
<evidence type="ECO:0000313" key="2">
    <source>
        <dbReference type="EMBL" id="WPB87270.1"/>
    </source>
</evidence>
<dbReference type="RefSeq" id="WP_318651223.1">
    <property type="nucleotide sequence ID" value="NZ_CP137852.1"/>
</dbReference>